<evidence type="ECO:0000313" key="3">
    <source>
        <dbReference type="Proteomes" id="UP000579605"/>
    </source>
</evidence>
<evidence type="ECO:0000256" key="1">
    <source>
        <dbReference type="SAM" id="MobiDB-lite"/>
    </source>
</evidence>
<sequence>MSEDDPHIHLDSKGIPVGANVRNMLAGTFGLAADAPQVVTTGCGRQVPYAMTSPRPESVTCLPCREYGRQQHLAFAEILEHRVRLEDGSLHTGGGRAQQHRDLARRFGSKP</sequence>
<protein>
    <submittedName>
        <fullName evidence="2">Uncharacterized protein</fullName>
    </submittedName>
</protein>
<dbReference type="RefSeq" id="WP_179789752.1">
    <property type="nucleotide sequence ID" value="NZ_BAAARR010000005.1"/>
</dbReference>
<dbReference type="AlphaFoldDB" id="A0A852ZSB7"/>
<reference evidence="2 3" key="1">
    <citation type="submission" date="2020-07" db="EMBL/GenBank/DDBJ databases">
        <title>Sequencing the genomes of 1000 actinobacteria strains.</title>
        <authorList>
            <person name="Klenk H.-P."/>
        </authorList>
    </citation>
    <scope>NUCLEOTIDE SEQUENCE [LARGE SCALE GENOMIC DNA]</scope>
    <source>
        <strain evidence="2 3">DSM 18448</strain>
    </source>
</reference>
<keyword evidence="3" id="KW-1185">Reference proteome</keyword>
<comment type="caution">
    <text evidence="2">The sequence shown here is derived from an EMBL/GenBank/DDBJ whole genome shotgun (WGS) entry which is preliminary data.</text>
</comment>
<organism evidence="2 3">
    <name type="scientific">Actinopolymorpha rutila</name>
    <dbReference type="NCBI Taxonomy" id="446787"/>
    <lineage>
        <taxon>Bacteria</taxon>
        <taxon>Bacillati</taxon>
        <taxon>Actinomycetota</taxon>
        <taxon>Actinomycetes</taxon>
        <taxon>Propionibacteriales</taxon>
        <taxon>Actinopolymorphaceae</taxon>
        <taxon>Actinopolymorpha</taxon>
    </lineage>
</organism>
<gene>
    <name evidence="2" type="ORF">F4554_004947</name>
</gene>
<dbReference type="Proteomes" id="UP000579605">
    <property type="component" value="Unassembled WGS sequence"/>
</dbReference>
<feature type="region of interest" description="Disordered" evidence="1">
    <location>
        <begin position="89"/>
        <end position="111"/>
    </location>
</feature>
<dbReference type="EMBL" id="JACBZH010000001">
    <property type="protein sequence ID" value="NYH92309.1"/>
    <property type="molecule type" value="Genomic_DNA"/>
</dbReference>
<evidence type="ECO:0000313" key="2">
    <source>
        <dbReference type="EMBL" id="NYH92309.1"/>
    </source>
</evidence>
<proteinExistence type="predicted"/>
<accession>A0A852ZSB7</accession>
<name>A0A852ZSB7_9ACTN</name>